<keyword evidence="3" id="KW-0479">Metal-binding</keyword>
<keyword evidence="4" id="KW-0249">Electron transport</keyword>
<evidence type="ECO:0000256" key="8">
    <source>
        <dbReference type="ARBA" id="ARBA00046332"/>
    </source>
</evidence>
<protein>
    <recommendedName>
        <fullName evidence="7">Bacterioferritin-associated ferredoxin</fullName>
    </recommendedName>
</protein>
<dbReference type="AlphaFoldDB" id="A0A401JE91"/>
<keyword evidence="6" id="KW-0411">Iron-sulfur</keyword>
<evidence type="ECO:0000313" key="11">
    <source>
        <dbReference type="Proteomes" id="UP000286806"/>
    </source>
</evidence>
<sequence length="66" mass="7014">MTDSAIREAVCQGACRMRDLKEGLGVSAQCGKCACHAKAVLEEALSKQSMMQSIPLEPGRLYEAAA</sequence>
<gene>
    <name evidence="10" type="ORF">SFMTTN_1753</name>
</gene>
<evidence type="ECO:0000313" key="10">
    <source>
        <dbReference type="EMBL" id="GBL45942.1"/>
    </source>
</evidence>
<dbReference type="EMBL" id="BGOW01000015">
    <property type="protein sequence ID" value="GBL45942.1"/>
    <property type="molecule type" value="Genomic_DNA"/>
</dbReference>
<accession>A0A401JE91</accession>
<evidence type="ECO:0000256" key="4">
    <source>
        <dbReference type="ARBA" id="ARBA00022982"/>
    </source>
</evidence>
<dbReference type="InterPro" id="IPR007419">
    <property type="entry name" value="BFD-like_2Fe2S-bd_dom"/>
</dbReference>
<keyword evidence="5" id="KW-0408">Iron</keyword>
<keyword evidence="1" id="KW-0813">Transport</keyword>
<evidence type="ECO:0000256" key="1">
    <source>
        <dbReference type="ARBA" id="ARBA00022448"/>
    </source>
</evidence>
<feature type="domain" description="BFD-like [2Fe-2S]-binding" evidence="9">
    <location>
        <begin position="2"/>
        <end position="43"/>
    </location>
</feature>
<evidence type="ECO:0000259" key="9">
    <source>
        <dbReference type="Pfam" id="PF04324"/>
    </source>
</evidence>
<evidence type="ECO:0000256" key="3">
    <source>
        <dbReference type="ARBA" id="ARBA00022723"/>
    </source>
</evidence>
<keyword evidence="11" id="KW-1185">Reference proteome</keyword>
<dbReference type="GO" id="GO:0051537">
    <property type="term" value="F:2 iron, 2 sulfur cluster binding"/>
    <property type="evidence" value="ECO:0007669"/>
    <property type="project" value="UniProtKB-KW"/>
</dbReference>
<comment type="caution">
    <text evidence="10">The sequence shown here is derived from an EMBL/GenBank/DDBJ whole genome shotgun (WGS) entry which is preliminary data.</text>
</comment>
<evidence type="ECO:0000256" key="6">
    <source>
        <dbReference type="ARBA" id="ARBA00023014"/>
    </source>
</evidence>
<dbReference type="PANTHER" id="PTHR37424">
    <property type="entry name" value="BACTERIOFERRITIN-ASSOCIATED FERREDOXIN"/>
    <property type="match status" value="1"/>
</dbReference>
<organism evidence="10 11">
    <name type="scientific">Sulfuriferula multivorans</name>
    <dbReference type="NCBI Taxonomy" id="1559896"/>
    <lineage>
        <taxon>Bacteria</taxon>
        <taxon>Pseudomonadati</taxon>
        <taxon>Pseudomonadota</taxon>
        <taxon>Betaproteobacteria</taxon>
        <taxon>Nitrosomonadales</taxon>
        <taxon>Sulfuricellaceae</taxon>
        <taxon>Sulfuriferula</taxon>
    </lineage>
</organism>
<name>A0A401JE91_9PROT</name>
<dbReference type="InterPro" id="IPR041854">
    <property type="entry name" value="BFD-like_2Fe2S-bd_dom_sf"/>
</dbReference>
<dbReference type="Proteomes" id="UP000286806">
    <property type="component" value="Unassembled WGS sequence"/>
</dbReference>
<dbReference type="PANTHER" id="PTHR37424:SF1">
    <property type="entry name" value="BACTERIOFERRITIN-ASSOCIATED FERREDOXIN"/>
    <property type="match status" value="1"/>
</dbReference>
<evidence type="ECO:0000256" key="7">
    <source>
        <dbReference type="ARBA" id="ARBA00039386"/>
    </source>
</evidence>
<dbReference type="InterPro" id="IPR052371">
    <property type="entry name" value="BFD-associated_ferredoxin"/>
</dbReference>
<dbReference type="GO" id="GO:0046872">
    <property type="term" value="F:metal ion binding"/>
    <property type="evidence" value="ECO:0007669"/>
    <property type="project" value="UniProtKB-KW"/>
</dbReference>
<evidence type="ECO:0000256" key="2">
    <source>
        <dbReference type="ARBA" id="ARBA00022714"/>
    </source>
</evidence>
<dbReference type="Pfam" id="PF04324">
    <property type="entry name" value="Fer2_BFD"/>
    <property type="match status" value="1"/>
</dbReference>
<comment type="similarity">
    <text evidence="8">Belongs to the Bfd family.</text>
</comment>
<reference evidence="10 11" key="1">
    <citation type="journal article" date="2019" name="Front. Microbiol.">
        <title>Genomes of Neutrophilic Sulfur-Oxidizing Chemolithoautotrophs Representing 9 Proteobacterial Species From 8 Genera.</title>
        <authorList>
            <person name="Watanabe T."/>
            <person name="Kojima H."/>
            <person name="Umezawa K."/>
            <person name="Hori C."/>
            <person name="Takasuka T.E."/>
            <person name="Kato Y."/>
            <person name="Fukui M."/>
        </authorList>
    </citation>
    <scope>NUCLEOTIDE SEQUENCE [LARGE SCALE GENOMIC DNA]</scope>
    <source>
        <strain evidence="10 11">TTN</strain>
    </source>
</reference>
<keyword evidence="2" id="KW-0001">2Fe-2S</keyword>
<evidence type="ECO:0000256" key="5">
    <source>
        <dbReference type="ARBA" id="ARBA00023004"/>
    </source>
</evidence>
<dbReference type="Gene3D" id="1.10.10.1100">
    <property type="entry name" value="BFD-like [2Fe-2S]-binding domain"/>
    <property type="match status" value="1"/>
</dbReference>
<proteinExistence type="inferred from homology"/>